<sequence length="633" mass="73311">MASPPELIPPPLSVDDILAFSDAELADFMQENRRPHGGYELPVDGWEKLSSVQRKRLVRRLKAQEQALALSPSACSRPLDLDELDARLRNVSDRHKTAWQTQRQENARSRITPPIDLEARARDRETEAYHDLLKDGGRPLYPIHLLDCVLKDPEEYRETLRFWQHPRDPDSRSLFRRQLQRWQDFRKWQRDNRGLDDDDGSFAAYVEWIKHEDAKDYTEAGYAKRLAEIETDPSCLRSEWDLQRAERERQRSSCREHDCDGFPDYGKAVKRRLARHNFTRPFQLMQDPKQQDTLTTWIEYLNFECWWFDLYTETVDRLKPHHDKAWQELVDSKVLRPHETKEFIRTDTSSRQDQAEEDQAWKAVERANLEAGKVYRLTQNDPKRSRIPKKKRILMLTAATARLNAAKDRLQSVKRRNNLILSFVRGTFDYEDAKKDAARHNTLLRWVLEQVPLIEAEMIQSEANEAGPGRTKRGKRGFTTEDHGGKRGSKRQKLEHQRLDSLNSTAVLAEARETRTERYVGIAQNEVQGSQGETSPAERAVRPVDASLVTFQGPRRSARIAARGNTSETALTPQTCQPGLHTRSLAKPREPPKSLADTRATATKKGLKSTARWGMSKPSGVLKRDRRPRRRPG</sequence>
<feature type="compositionally biased region" description="Basic residues" evidence="1">
    <location>
        <begin position="624"/>
        <end position="633"/>
    </location>
</feature>
<protein>
    <recommendedName>
        <fullName evidence="4">Ankyrin 2,3/unc44</fullName>
    </recommendedName>
</protein>
<evidence type="ECO:0000313" key="2">
    <source>
        <dbReference type="EMBL" id="KJZ68025.1"/>
    </source>
</evidence>
<evidence type="ECO:0000256" key="1">
    <source>
        <dbReference type="SAM" id="MobiDB-lite"/>
    </source>
</evidence>
<reference evidence="2 3" key="1">
    <citation type="journal article" date="2014" name="Genome Biol. Evol.">
        <title>Comparative genomics and transcriptomics analyses reveal divergent lifestyle features of nematode endoparasitic fungus Hirsutella minnesotensis.</title>
        <authorList>
            <person name="Lai Y."/>
            <person name="Liu K."/>
            <person name="Zhang X."/>
            <person name="Zhang X."/>
            <person name="Li K."/>
            <person name="Wang N."/>
            <person name="Shu C."/>
            <person name="Wu Y."/>
            <person name="Wang C."/>
            <person name="Bushley K.E."/>
            <person name="Xiang M."/>
            <person name="Liu X."/>
        </authorList>
    </citation>
    <scope>NUCLEOTIDE SEQUENCE [LARGE SCALE GENOMIC DNA]</scope>
    <source>
        <strain evidence="2 3">3608</strain>
    </source>
</reference>
<dbReference type="OrthoDB" id="5419928at2759"/>
<proteinExistence type="predicted"/>
<accession>A0A0F7ZHV0</accession>
<gene>
    <name evidence="2" type="ORF">HIM_12584</name>
</gene>
<dbReference type="AlphaFoldDB" id="A0A0F7ZHV0"/>
<evidence type="ECO:0008006" key="4">
    <source>
        <dbReference type="Google" id="ProtNLM"/>
    </source>
</evidence>
<feature type="region of interest" description="Disordered" evidence="1">
    <location>
        <begin position="461"/>
        <end position="498"/>
    </location>
</feature>
<feature type="compositionally biased region" description="Polar residues" evidence="1">
    <location>
        <begin position="564"/>
        <end position="577"/>
    </location>
</feature>
<keyword evidence="3" id="KW-1185">Reference proteome</keyword>
<name>A0A0F7ZHV0_9HYPO</name>
<organism evidence="2 3">
    <name type="scientific">Hirsutella minnesotensis 3608</name>
    <dbReference type="NCBI Taxonomy" id="1043627"/>
    <lineage>
        <taxon>Eukaryota</taxon>
        <taxon>Fungi</taxon>
        <taxon>Dikarya</taxon>
        <taxon>Ascomycota</taxon>
        <taxon>Pezizomycotina</taxon>
        <taxon>Sordariomycetes</taxon>
        <taxon>Hypocreomycetidae</taxon>
        <taxon>Hypocreales</taxon>
        <taxon>Ophiocordycipitaceae</taxon>
        <taxon>Hirsutella</taxon>
    </lineage>
</organism>
<dbReference type="EMBL" id="KQ031073">
    <property type="protein sequence ID" value="KJZ68025.1"/>
    <property type="molecule type" value="Genomic_DNA"/>
</dbReference>
<dbReference type="Proteomes" id="UP000054481">
    <property type="component" value="Unassembled WGS sequence"/>
</dbReference>
<evidence type="ECO:0000313" key="3">
    <source>
        <dbReference type="Proteomes" id="UP000054481"/>
    </source>
</evidence>
<feature type="region of interest" description="Disordered" evidence="1">
    <location>
        <begin position="564"/>
        <end position="633"/>
    </location>
</feature>